<keyword evidence="7" id="KW-1185">Reference proteome</keyword>
<dbReference type="GO" id="GO:0005737">
    <property type="term" value="C:cytoplasm"/>
    <property type="evidence" value="ECO:0007669"/>
    <property type="project" value="TreeGrafter"/>
</dbReference>
<comment type="caution">
    <text evidence="6">The sequence shown here is derived from an EMBL/GenBank/DDBJ whole genome shotgun (WGS) entry which is preliminary data.</text>
</comment>
<evidence type="ECO:0000256" key="1">
    <source>
        <dbReference type="ARBA" id="ARBA00007119"/>
    </source>
</evidence>
<feature type="compositionally biased region" description="Basic and acidic residues" evidence="5">
    <location>
        <begin position="447"/>
        <end position="465"/>
    </location>
</feature>
<evidence type="ECO:0000313" key="7">
    <source>
        <dbReference type="Proteomes" id="UP000267145"/>
    </source>
</evidence>
<dbReference type="Pfam" id="PF01231">
    <property type="entry name" value="IDO"/>
    <property type="match status" value="1"/>
</dbReference>
<dbReference type="STRING" id="1051616.A0A3M9XYX1"/>
<dbReference type="RefSeq" id="XP_028491342.1">
    <property type="nucleotide sequence ID" value="XM_028636475.1"/>
</dbReference>
<dbReference type="SUPFAM" id="SSF140959">
    <property type="entry name" value="Indolic compounds 2,3-dioxygenase-like"/>
    <property type="match status" value="1"/>
</dbReference>
<proteinExistence type="inferred from homology"/>
<dbReference type="GO" id="GO:0020037">
    <property type="term" value="F:heme binding"/>
    <property type="evidence" value="ECO:0007669"/>
    <property type="project" value="InterPro"/>
</dbReference>
<evidence type="ECO:0000256" key="4">
    <source>
        <dbReference type="PIRSR" id="PIRSR600898-1"/>
    </source>
</evidence>
<dbReference type="GO" id="GO:0034354">
    <property type="term" value="P:'de novo' NAD+ biosynthetic process from L-tryptophan"/>
    <property type="evidence" value="ECO:0007669"/>
    <property type="project" value="TreeGrafter"/>
</dbReference>
<evidence type="ECO:0008006" key="8">
    <source>
        <dbReference type="Google" id="ProtNLM"/>
    </source>
</evidence>
<reference evidence="6 7" key="1">
    <citation type="submission" date="2018-10" db="EMBL/GenBank/DDBJ databases">
        <title>Genome sequence of Verticillium nonalfalfae VnAa140.</title>
        <authorList>
            <person name="Stajich J.E."/>
            <person name="Kasson M.T."/>
        </authorList>
    </citation>
    <scope>NUCLEOTIDE SEQUENCE [LARGE SCALE GENOMIC DNA]</scope>
    <source>
        <strain evidence="6 7">VnAa140</strain>
    </source>
</reference>
<dbReference type="GO" id="GO:0033754">
    <property type="term" value="F:indoleamine 2,3-dioxygenase activity"/>
    <property type="evidence" value="ECO:0007669"/>
    <property type="project" value="TreeGrafter"/>
</dbReference>
<protein>
    <recommendedName>
        <fullName evidence="8">Indoleamine 2,3-dioxygenase</fullName>
    </recommendedName>
</protein>
<feature type="binding site" description="proximal binding residue" evidence="4">
    <location>
        <position position="433"/>
    </location>
    <ligand>
        <name>heme b</name>
        <dbReference type="ChEBI" id="CHEBI:60344"/>
    </ligand>
    <ligandPart>
        <name>Fe</name>
        <dbReference type="ChEBI" id="CHEBI:18248"/>
    </ligandPart>
</feature>
<name>A0A3M9XYX1_9PEZI</name>
<dbReference type="AlphaFoldDB" id="A0A3M9XYX1"/>
<dbReference type="InterPro" id="IPR000898">
    <property type="entry name" value="Indolamine_dOase"/>
</dbReference>
<dbReference type="Proteomes" id="UP000267145">
    <property type="component" value="Unassembled WGS sequence"/>
</dbReference>
<evidence type="ECO:0000313" key="6">
    <source>
        <dbReference type="EMBL" id="RNJ53184.1"/>
    </source>
</evidence>
<feature type="region of interest" description="Disordered" evidence="5">
    <location>
        <begin position="350"/>
        <end position="372"/>
    </location>
</feature>
<dbReference type="GeneID" id="39605952"/>
<accession>A0A3M9XYX1</accession>
<sequence length="572" mass="63601">MPSAFVIEGRRPAGYLFITPCPRRLVRIHLARLRSTPDPVTGYSLRQDFFLQLHLKSQLTRATLAMLPPIPILADYGISPTHGFLPDVLPLTRLPDPYYNKWEAVVSNLQALILSRRLRSVVDRLPVLSTIGLEHEAEWRRAYSLLCFMAHSYVWGGDQPSDHLPPSITVPLLQVSEHLELPPVATYAAVCLWNFKPLFMDEGINSLENLASLNTFTGSLDESWFYLVSVAIEAHGAPIIPLMLTAIAAAREGDLAAVTRCLRGFAERLTDLTSILQRMHESCDPLIFYNRIRPFLAGSKNMAEAGLPLGLNYDDGSGRLDYRFYSGGSNAQSSLIQFFDVVLGIDHRPTGEFGKKKPSHSSESPREDRAPGQRHNFIMDMRRYMPGPHARFLNQVGLVANVRDFVETHADNPQLTLAYDACLAMLSSFRDKHIAIVTRYIIVPSREVRARSRSRSPEATRKRLDLASASRQRKDVGGTGQSSGPTGTANTKLKGTGGTALIPFLKQARDETGEPAVAEWTKRFMTRTNRTEGRGDFFMGKSEVSSIIEEVQVGGLAGTWTMDEEVGGICNY</sequence>
<feature type="region of interest" description="Disordered" evidence="5">
    <location>
        <begin position="447"/>
        <end position="495"/>
    </location>
</feature>
<dbReference type="Gene3D" id="1.20.58.480">
    <property type="match status" value="1"/>
</dbReference>
<dbReference type="PANTHER" id="PTHR28657:SF5">
    <property type="entry name" value="INDOLEAMINE 2,3-DIOXYGENASE"/>
    <property type="match status" value="1"/>
</dbReference>
<dbReference type="GO" id="GO:0046872">
    <property type="term" value="F:metal ion binding"/>
    <property type="evidence" value="ECO:0007669"/>
    <property type="project" value="UniProtKB-KW"/>
</dbReference>
<keyword evidence="4" id="KW-0349">Heme</keyword>
<evidence type="ECO:0000256" key="2">
    <source>
        <dbReference type="ARBA" id="ARBA00022723"/>
    </source>
</evidence>
<dbReference type="InterPro" id="IPR037217">
    <property type="entry name" value="Trp/Indoleamine_2_3_dOase-like"/>
</dbReference>
<keyword evidence="3 4" id="KW-0408">Iron</keyword>
<dbReference type="PROSITE" id="PS00876">
    <property type="entry name" value="IDO_1"/>
    <property type="match status" value="1"/>
</dbReference>
<gene>
    <name evidence="6" type="ORF">D7B24_002263</name>
</gene>
<dbReference type="EMBL" id="RBVV01000152">
    <property type="protein sequence ID" value="RNJ53184.1"/>
    <property type="molecule type" value="Genomic_DNA"/>
</dbReference>
<keyword evidence="2 4" id="KW-0479">Metal-binding</keyword>
<organism evidence="6 7">
    <name type="scientific">Verticillium nonalfalfae</name>
    <dbReference type="NCBI Taxonomy" id="1051616"/>
    <lineage>
        <taxon>Eukaryota</taxon>
        <taxon>Fungi</taxon>
        <taxon>Dikarya</taxon>
        <taxon>Ascomycota</taxon>
        <taxon>Pezizomycotina</taxon>
        <taxon>Sordariomycetes</taxon>
        <taxon>Hypocreomycetidae</taxon>
        <taxon>Glomerellales</taxon>
        <taxon>Plectosphaerellaceae</taxon>
        <taxon>Verticillium</taxon>
    </lineage>
</organism>
<dbReference type="GO" id="GO:0019441">
    <property type="term" value="P:L-tryptophan catabolic process to kynurenine"/>
    <property type="evidence" value="ECO:0007669"/>
    <property type="project" value="InterPro"/>
</dbReference>
<comment type="similarity">
    <text evidence="1">Belongs to the indoleamine 2,3-dioxygenase family.</text>
</comment>
<evidence type="ECO:0000256" key="5">
    <source>
        <dbReference type="SAM" id="MobiDB-lite"/>
    </source>
</evidence>
<dbReference type="FunFam" id="1.20.58.480:FF:000004">
    <property type="entry name" value="Indoleamine 2,3-dioxygenase subfamily"/>
    <property type="match status" value="1"/>
</dbReference>
<evidence type="ECO:0000256" key="3">
    <source>
        <dbReference type="ARBA" id="ARBA00023004"/>
    </source>
</evidence>
<dbReference type="PANTHER" id="PTHR28657">
    <property type="entry name" value="INDOLEAMINE 2,3-DIOXYGENASE"/>
    <property type="match status" value="1"/>
</dbReference>